<dbReference type="RefSeq" id="WP_132879357.1">
    <property type="nucleotide sequence ID" value="NZ_SLXQ01000012.1"/>
</dbReference>
<evidence type="ECO:0000313" key="2">
    <source>
        <dbReference type="EMBL" id="TCP47379.1"/>
    </source>
</evidence>
<evidence type="ECO:0000313" key="3">
    <source>
        <dbReference type="Proteomes" id="UP000294911"/>
    </source>
</evidence>
<sequence>MSGWDQVQRRHQLIYRVAEQVANDGTAALAGWRPAIVAEYGELSTFLCDAQRRYDEAVRARLDLLLELDQPRTTEALAKIRAEVDRAYPNLTRMLHTLANHSALPTGTSTLAASGIGRDSPGSRICSRPTSVRPAFARPAAGDG</sequence>
<name>A0A4R2QFC0_9PSEU</name>
<proteinExistence type="predicted"/>
<gene>
    <name evidence="2" type="ORF">EV191_112175</name>
</gene>
<evidence type="ECO:0000256" key="1">
    <source>
        <dbReference type="SAM" id="MobiDB-lite"/>
    </source>
</evidence>
<feature type="region of interest" description="Disordered" evidence="1">
    <location>
        <begin position="114"/>
        <end position="144"/>
    </location>
</feature>
<keyword evidence="3" id="KW-1185">Reference proteome</keyword>
<dbReference type="OrthoDB" id="3698149at2"/>
<comment type="caution">
    <text evidence="2">The sequence shown here is derived from an EMBL/GenBank/DDBJ whole genome shotgun (WGS) entry which is preliminary data.</text>
</comment>
<dbReference type="Proteomes" id="UP000294911">
    <property type="component" value="Unassembled WGS sequence"/>
</dbReference>
<dbReference type="AlphaFoldDB" id="A0A4R2QFC0"/>
<reference evidence="2 3" key="1">
    <citation type="submission" date="2019-03" db="EMBL/GenBank/DDBJ databases">
        <title>Genomic Encyclopedia of Type Strains, Phase IV (KMG-IV): sequencing the most valuable type-strain genomes for metagenomic binning, comparative biology and taxonomic classification.</title>
        <authorList>
            <person name="Goeker M."/>
        </authorList>
    </citation>
    <scope>NUCLEOTIDE SEQUENCE [LARGE SCALE GENOMIC DNA]</scope>
    <source>
        <strain evidence="2 3">DSM 45765</strain>
    </source>
</reference>
<organism evidence="2 3">
    <name type="scientific">Tamaricihabitans halophyticus</name>
    <dbReference type="NCBI Taxonomy" id="1262583"/>
    <lineage>
        <taxon>Bacteria</taxon>
        <taxon>Bacillati</taxon>
        <taxon>Actinomycetota</taxon>
        <taxon>Actinomycetes</taxon>
        <taxon>Pseudonocardiales</taxon>
        <taxon>Pseudonocardiaceae</taxon>
        <taxon>Tamaricihabitans</taxon>
    </lineage>
</organism>
<protein>
    <submittedName>
        <fullName evidence="2">Uncharacterized protein</fullName>
    </submittedName>
</protein>
<dbReference type="EMBL" id="SLXQ01000012">
    <property type="protein sequence ID" value="TCP47379.1"/>
    <property type="molecule type" value="Genomic_DNA"/>
</dbReference>
<accession>A0A4R2QFC0</accession>